<dbReference type="NCBIfam" id="TIGR00996">
    <property type="entry name" value="Mtu_fam_mce"/>
    <property type="match status" value="1"/>
</dbReference>
<evidence type="ECO:0000259" key="2">
    <source>
        <dbReference type="Pfam" id="PF11887"/>
    </source>
</evidence>
<evidence type="ECO:0000313" key="3">
    <source>
        <dbReference type="EMBL" id="ORW68110.1"/>
    </source>
</evidence>
<gene>
    <name evidence="3" type="ORF">AWC23_22045</name>
</gene>
<dbReference type="Pfam" id="PF02470">
    <property type="entry name" value="MlaD"/>
    <property type="match status" value="1"/>
</dbReference>
<dbReference type="PROSITE" id="PS51257">
    <property type="entry name" value="PROKAR_LIPOPROTEIN"/>
    <property type="match status" value="1"/>
</dbReference>
<dbReference type="InterPro" id="IPR003399">
    <property type="entry name" value="Mce/MlaD"/>
</dbReference>
<organism evidence="3 4">
    <name type="scientific">Mycobacterium saskatchewanense</name>
    <dbReference type="NCBI Taxonomy" id="220927"/>
    <lineage>
        <taxon>Bacteria</taxon>
        <taxon>Bacillati</taxon>
        <taxon>Actinomycetota</taxon>
        <taxon>Actinomycetes</taxon>
        <taxon>Mycobacteriales</taxon>
        <taxon>Mycobacteriaceae</taxon>
        <taxon>Mycobacterium</taxon>
        <taxon>Mycobacterium simiae complex</taxon>
    </lineage>
</organism>
<dbReference type="InterPro" id="IPR052336">
    <property type="entry name" value="MlaD_Phospholipid_Transporter"/>
</dbReference>
<dbReference type="RefSeq" id="WP_085257632.1">
    <property type="nucleotide sequence ID" value="NZ_LQPR01000055.1"/>
</dbReference>
<sequence length="380" mass="40819">MTRPSRRHGVAALLATALLVPMISSCTWRGLNTLRLPGTAGNDANALVVQAEMPDVNNLQPNSPVQVADVTVGSVTKIERQDWHAVVTMRLNRDVDLPANSTITLAQTSLLATLHLELAPPVAVPAQGRLRTGSVIPLSAAGAYPDTEQTLAMLSMLLNGGGIGQLQDITEAFSTAFAGREGDLRSLLEQLNRFVRSLNEQKDDIVAATESFNSLIGKFAQQKPVLDKALQAIPRALTVLRDQRDNLAEALDQFGKFSALAADSAARTKSALTQELTDVAPVLESLGNAGPAMTRALSVLSTYPWIKDTLGNWVRGDYANLTAIFDLTLTRIDSGLFTGTRWEGNLTRLEMQWGRTIGQLPSPATAGNPLVIPYHLDQGP</sequence>
<dbReference type="PANTHER" id="PTHR33371">
    <property type="entry name" value="INTERMEMBRANE PHOSPHOLIPID TRANSPORT SYSTEM BINDING PROTEIN MLAD-RELATED"/>
    <property type="match status" value="1"/>
</dbReference>
<feature type="domain" description="Mce/MlaD" evidence="1">
    <location>
        <begin position="48"/>
        <end position="120"/>
    </location>
</feature>
<reference evidence="3 4" key="1">
    <citation type="submission" date="2016-01" db="EMBL/GenBank/DDBJ databases">
        <title>The new phylogeny of the genus Mycobacterium.</title>
        <authorList>
            <person name="Tarcisio F."/>
            <person name="Conor M."/>
            <person name="Antonella G."/>
            <person name="Elisabetta G."/>
            <person name="Giulia F.S."/>
            <person name="Sara T."/>
            <person name="Anna F."/>
            <person name="Clotilde B."/>
            <person name="Roberto B."/>
            <person name="Veronica D.S."/>
            <person name="Fabio R."/>
            <person name="Monica P."/>
            <person name="Olivier J."/>
            <person name="Enrico T."/>
            <person name="Nicola S."/>
        </authorList>
    </citation>
    <scope>NUCLEOTIDE SEQUENCE [LARGE SCALE GENOMIC DNA]</scope>
    <source>
        <strain evidence="3 4">DSM 44616</strain>
    </source>
</reference>
<proteinExistence type="predicted"/>
<protein>
    <submittedName>
        <fullName evidence="3">Mammalian cell entry protein</fullName>
    </submittedName>
</protein>
<name>A0AAJ3NMH5_9MYCO</name>
<accession>A0AAJ3NMH5</accession>
<evidence type="ECO:0000313" key="4">
    <source>
        <dbReference type="Proteomes" id="UP000193387"/>
    </source>
</evidence>
<dbReference type="GO" id="GO:0005576">
    <property type="term" value="C:extracellular region"/>
    <property type="evidence" value="ECO:0007669"/>
    <property type="project" value="TreeGrafter"/>
</dbReference>
<dbReference type="Proteomes" id="UP000193387">
    <property type="component" value="Unassembled WGS sequence"/>
</dbReference>
<dbReference type="InterPro" id="IPR005693">
    <property type="entry name" value="Mce"/>
</dbReference>
<dbReference type="Pfam" id="PF11887">
    <property type="entry name" value="Mce4_CUP1"/>
    <property type="match status" value="1"/>
</dbReference>
<dbReference type="AlphaFoldDB" id="A0AAJ3NMH5"/>
<dbReference type="EMBL" id="LQPR01000055">
    <property type="protein sequence ID" value="ORW68110.1"/>
    <property type="molecule type" value="Genomic_DNA"/>
</dbReference>
<dbReference type="InterPro" id="IPR024516">
    <property type="entry name" value="Mce_C"/>
</dbReference>
<comment type="caution">
    <text evidence="3">The sequence shown here is derived from an EMBL/GenBank/DDBJ whole genome shotgun (WGS) entry which is preliminary data.</text>
</comment>
<evidence type="ECO:0000259" key="1">
    <source>
        <dbReference type="Pfam" id="PF02470"/>
    </source>
</evidence>
<dbReference type="PANTHER" id="PTHR33371:SF15">
    <property type="entry name" value="LIPOPROTEIN LPRN"/>
    <property type="match status" value="1"/>
</dbReference>
<feature type="domain" description="Mammalian cell entry C-terminal" evidence="2">
    <location>
        <begin position="128"/>
        <end position="298"/>
    </location>
</feature>
<keyword evidence="4" id="KW-1185">Reference proteome</keyword>